<dbReference type="PANTHER" id="PTHR47443">
    <property type="entry name" value="ACYL-COA N-ACYLTRANSFERASES (NAT) SUPERFAMILY PROTEIN"/>
    <property type="match status" value="1"/>
</dbReference>
<dbReference type="PANTHER" id="PTHR47443:SF3">
    <property type="entry name" value="GCN5-RELATED N-ACETYLTRANSFERASE 4, CHLOROPLASTIC"/>
    <property type="match status" value="1"/>
</dbReference>
<dbReference type="EMBL" id="CP098611">
    <property type="protein sequence ID" value="USR92425.1"/>
    <property type="molecule type" value="Genomic_DNA"/>
</dbReference>
<evidence type="ECO:0000259" key="1">
    <source>
        <dbReference type="PROSITE" id="PS51186"/>
    </source>
</evidence>
<dbReference type="SUPFAM" id="SSF55729">
    <property type="entry name" value="Acyl-CoA N-acyltransferases (Nat)"/>
    <property type="match status" value="1"/>
</dbReference>
<dbReference type="CDD" id="cd04301">
    <property type="entry name" value="NAT_SF"/>
    <property type="match status" value="1"/>
</dbReference>
<reference evidence="2" key="1">
    <citation type="submission" date="2022-06" db="EMBL/GenBank/DDBJ databases">
        <title>Genome sequence of Phormidium yuhuli AB48 isolated from an industrial photobioreactor environment.</title>
        <authorList>
            <person name="Qiu Y."/>
            <person name="Noonan A.J.C."/>
            <person name="Dofher K."/>
            <person name="Koch M."/>
            <person name="Kieft B."/>
            <person name="Lin X."/>
            <person name="Ziels R.M."/>
            <person name="Hallam S.J."/>
        </authorList>
    </citation>
    <scope>NUCLEOTIDE SEQUENCE</scope>
    <source>
        <strain evidence="2">AB48</strain>
    </source>
</reference>
<dbReference type="Pfam" id="PF00583">
    <property type="entry name" value="Acetyltransf_1"/>
    <property type="match status" value="1"/>
</dbReference>
<accession>A0ABY5AU71</accession>
<dbReference type="Proteomes" id="UP001056708">
    <property type="component" value="Chromosome"/>
</dbReference>
<protein>
    <submittedName>
        <fullName evidence="2">GNAT family N-acetyltransferase</fullName>
    </submittedName>
</protein>
<keyword evidence="3" id="KW-1185">Reference proteome</keyword>
<evidence type="ECO:0000313" key="3">
    <source>
        <dbReference type="Proteomes" id="UP001056708"/>
    </source>
</evidence>
<dbReference type="InterPro" id="IPR000182">
    <property type="entry name" value="GNAT_dom"/>
</dbReference>
<gene>
    <name evidence="2" type="ORF">NEA10_06825</name>
</gene>
<feature type="domain" description="N-acetyltransferase" evidence="1">
    <location>
        <begin position="7"/>
        <end position="176"/>
    </location>
</feature>
<organism evidence="2 3">
    <name type="scientific">Phormidium yuhuli AB48</name>
    <dbReference type="NCBI Taxonomy" id="2940671"/>
    <lineage>
        <taxon>Bacteria</taxon>
        <taxon>Bacillati</taxon>
        <taxon>Cyanobacteriota</taxon>
        <taxon>Cyanophyceae</taxon>
        <taxon>Oscillatoriophycideae</taxon>
        <taxon>Oscillatoriales</taxon>
        <taxon>Oscillatoriaceae</taxon>
        <taxon>Phormidium</taxon>
        <taxon>Phormidium yuhuli</taxon>
    </lineage>
</organism>
<proteinExistence type="predicted"/>
<dbReference type="Gene3D" id="3.40.630.30">
    <property type="match status" value="1"/>
</dbReference>
<name>A0ABY5AU71_9CYAN</name>
<dbReference type="PROSITE" id="PS51186">
    <property type="entry name" value="GNAT"/>
    <property type="match status" value="1"/>
</dbReference>
<dbReference type="RefSeq" id="WP_252664582.1">
    <property type="nucleotide sequence ID" value="NZ_CP098611.1"/>
</dbReference>
<dbReference type="InterPro" id="IPR016181">
    <property type="entry name" value="Acyl_CoA_acyltransferase"/>
</dbReference>
<evidence type="ECO:0000313" key="2">
    <source>
        <dbReference type="EMBL" id="USR92425.1"/>
    </source>
</evidence>
<sequence>MRRASSDDLRTLAEILAASFHETQGWRTWFLPLIRLGIYEDLRHRLRASHHPHTCLVAVQGNRLGAEAAGWTSGDHLLGTVELSLKSSPPTAWRLSGLSYPYISNLAVRPQARRCGVARQLLMACEQTALEWGFREVYLHVLDNNLPARALYTQLGYRLRRVELTWGTTWFGKPRQLFLYKSLIHPRCGL</sequence>